<dbReference type="PANTHER" id="PTHR28002:SF1">
    <property type="entry name" value="MIOREX COMPLEX COMPONENT 11"/>
    <property type="match status" value="1"/>
</dbReference>
<evidence type="ECO:0000313" key="2">
    <source>
        <dbReference type="EMBL" id="KAF2788070.1"/>
    </source>
</evidence>
<dbReference type="GO" id="GO:0003676">
    <property type="term" value="F:nucleic acid binding"/>
    <property type="evidence" value="ECO:0007669"/>
    <property type="project" value="InterPro"/>
</dbReference>
<accession>A0A6A6WV14</accession>
<dbReference type="InterPro" id="IPR000467">
    <property type="entry name" value="G_patch_dom"/>
</dbReference>
<organism evidence="2 3">
    <name type="scientific">Melanomma pulvis-pyrius CBS 109.77</name>
    <dbReference type="NCBI Taxonomy" id="1314802"/>
    <lineage>
        <taxon>Eukaryota</taxon>
        <taxon>Fungi</taxon>
        <taxon>Dikarya</taxon>
        <taxon>Ascomycota</taxon>
        <taxon>Pezizomycotina</taxon>
        <taxon>Dothideomycetes</taxon>
        <taxon>Pleosporomycetidae</taxon>
        <taxon>Pleosporales</taxon>
        <taxon>Melanommataceae</taxon>
        <taxon>Melanomma</taxon>
    </lineage>
</organism>
<protein>
    <recommendedName>
        <fullName evidence="1">G-patch domain-containing protein</fullName>
    </recommendedName>
</protein>
<dbReference type="Proteomes" id="UP000799757">
    <property type="component" value="Unassembled WGS sequence"/>
</dbReference>
<reference evidence="2" key="1">
    <citation type="journal article" date="2020" name="Stud. Mycol.">
        <title>101 Dothideomycetes genomes: a test case for predicting lifestyles and emergence of pathogens.</title>
        <authorList>
            <person name="Haridas S."/>
            <person name="Albert R."/>
            <person name="Binder M."/>
            <person name="Bloem J."/>
            <person name="Labutti K."/>
            <person name="Salamov A."/>
            <person name="Andreopoulos B."/>
            <person name="Baker S."/>
            <person name="Barry K."/>
            <person name="Bills G."/>
            <person name="Bluhm B."/>
            <person name="Cannon C."/>
            <person name="Castanera R."/>
            <person name="Culley D."/>
            <person name="Daum C."/>
            <person name="Ezra D."/>
            <person name="Gonzalez J."/>
            <person name="Henrissat B."/>
            <person name="Kuo A."/>
            <person name="Liang C."/>
            <person name="Lipzen A."/>
            <person name="Lutzoni F."/>
            <person name="Magnuson J."/>
            <person name="Mondo S."/>
            <person name="Nolan M."/>
            <person name="Ohm R."/>
            <person name="Pangilinan J."/>
            <person name="Park H.-J."/>
            <person name="Ramirez L."/>
            <person name="Alfaro M."/>
            <person name="Sun H."/>
            <person name="Tritt A."/>
            <person name="Yoshinaga Y."/>
            <person name="Zwiers L.-H."/>
            <person name="Turgeon B."/>
            <person name="Goodwin S."/>
            <person name="Spatafora J."/>
            <person name="Crous P."/>
            <person name="Grigoriev I."/>
        </authorList>
    </citation>
    <scope>NUCLEOTIDE SEQUENCE</scope>
    <source>
        <strain evidence="2">CBS 109.77</strain>
    </source>
</reference>
<evidence type="ECO:0000259" key="1">
    <source>
        <dbReference type="PROSITE" id="PS50174"/>
    </source>
</evidence>
<dbReference type="InterPro" id="IPR018811">
    <property type="entry name" value="MRX11"/>
</dbReference>
<keyword evidence="3" id="KW-1185">Reference proteome</keyword>
<dbReference type="PROSITE" id="PS50174">
    <property type="entry name" value="G_PATCH"/>
    <property type="match status" value="1"/>
</dbReference>
<dbReference type="PANTHER" id="PTHR28002">
    <property type="entry name" value="MIOREX COMPLEX COMPONENT 11"/>
    <property type="match status" value="1"/>
</dbReference>
<name>A0A6A6WV14_9PLEO</name>
<dbReference type="EMBL" id="MU002250">
    <property type="protein sequence ID" value="KAF2788070.1"/>
    <property type="molecule type" value="Genomic_DNA"/>
</dbReference>
<dbReference type="AlphaFoldDB" id="A0A6A6WV14"/>
<proteinExistence type="predicted"/>
<dbReference type="OrthoDB" id="5194044at2759"/>
<evidence type="ECO:0000313" key="3">
    <source>
        <dbReference type="Proteomes" id="UP000799757"/>
    </source>
</evidence>
<sequence length="245" mass="26958">MVGLPEGYPKPRHEYVYRPVPGRGIYHHRNQLPNGAPYSPVVGGAGMGYGLGYGMGYGMGSGLGYGTGLGMGYPGAVHLQNYSNRYGYGYGGIGVGFPYGYNGYYGAFQYANYYNPYQRTPVYYTTTAAAAAIPASTVTYAYPRAANATYTTTAHVASAAIPTAAYVCGRTQSEVQLENRRIATERGAYAPRRIKPADAGPDDPFWCREKNGEWHLRSFYQIENECYPGRWTMDAEIGFLVFHRE</sequence>
<gene>
    <name evidence="2" type="ORF">K505DRAFT_411078</name>
</gene>
<dbReference type="GO" id="GO:0005739">
    <property type="term" value="C:mitochondrion"/>
    <property type="evidence" value="ECO:0007669"/>
    <property type="project" value="TreeGrafter"/>
</dbReference>
<feature type="domain" description="G-patch" evidence="1">
    <location>
        <begin position="44"/>
        <end position="93"/>
    </location>
</feature>